<evidence type="ECO:0000256" key="1">
    <source>
        <dbReference type="SAM" id="SignalP"/>
    </source>
</evidence>
<dbReference type="PROSITE" id="PS51272">
    <property type="entry name" value="SLH"/>
    <property type="match status" value="1"/>
</dbReference>
<dbReference type="KEGG" id="tbn:TBH_C0352"/>
<name>A0A7U6JH10_9GAMM</name>
<keyword evidence="4" id="KW-1185">Reference proteome</keyword>
<organism evidence="3 4">
    <name type="scientific">Thiolapillus brandeum</name>
    <dbReference type="NCBI Taxonomy" id="1076588"/>
    <lineage>
        <taxon>Bacteria</taxon>
        <taxon>Pseudomonadati</taxon>
        <taxon>Pseudomonadota</taxon>
        <taxon>Gammaproteobacteria</taxon>
        <taxon>Chromatiales</taxon>
        <taxon>Sedimenticolaceae</taxon>
        <taxon>Thiolapillus</taxon>
    </lineage>
</organism>
<proteinExistence type="predicted"/>
<dbReference type="EMBL" id="AP012273">
    <property type="protein sequence ID" value="BAO43298.1"/>
    <property type="molecule type" value="Genomic_DNA"/>
</dbReference>
<feature type="chain" id="PRO_5030960886" description="SLH domain-containing protein" evidence="1">
    <location>
        <begin position="24"/>
        <end position="514"/>
    </location>
</feature>
<dbReference type="RefSeq" id="WP_144375122.1">
    <property type="nucleotide sequence ID" value="NZ_AP012273.1"/>
</dbReference>
<keyword evidence="1" id="KW-0732">Signal</keyword>
<gene>
    <name evidence="3" type="ORF">TBH_C0352</name>
</gene>
<protein>
    <recommendedName>
        <fullName evidence="2">SLH domain-containing protein</fullName>
    </recommendedName>
</protein>
<sequence>MKNSRLGTGVSVLSLMISGIMYAGSAGAEVASPRIADIAAATYPCSGTVFNDVDSNHWACGFIEEFLSLNVTQGCVADDPGTPENEAAYCPSATVTRDQMAVFFVKALEETLFDILDGAGNGLDADLLDGQHGSYYLSWSNFTGVPAGLSDGDDDTLGGLSCASGQVAKWNGGAWACAADDTGGSGGGDITGVAAGTGLTGGGTSGDVTLGVQVPLSLSGADSGAIVTGTNSTSSGSPVGVKGVASDAGSATSSGVQGISNSSTGYGVWGEAPYVGVFGRGDNWGVYGTINGSNPGTAVAGIGGSIGVDGNARIIGVRGIATTTSSVSYGVYGEADTGLGYGVYSNGNAHVEGELTWKAHTSRLSVSPPAFQPETSGFVYLHNGYSLTHISSGGASVPWYYASVQLPDGAVVTRVDFYWTDSANTDASFYLYRSDFTNGIRQTMATASSSGGSSTGGGGGTSVTGSSFDDTIDLGTIDNGSYSYFLVFSPNPDTNDASTALRGAVITYTTTSPH</sequence>
<evidence type="ECO:0000313" key="3">
    <source>
        <dbReference type="EMBL" id="BAO43298.1"/>
    </source>
</evidence>
<dbReference type="Proteomes" id="UP000031631">
    <property type="component" value="Chromosome"/>
</dbReference>
<feature type="signal peptide" evidence="1">
    <location>
        <begin position="1"/>
        <end position="23"/>
    </location>
</feature>
<accession>A0A7U6JH10</accession>
<reference evidence="3 4" key="1">
    <citation type="journal article" date="2014" name="PLoS ONE">
        <title>Physiological and genomic features of a novel sulfur-oxidizing gammaproteobacterium belonging to a previously uncultivated symbiotic lineage isolated from a hydrothermal vent.</title>
        <authorList>
            <person name="Nunoura T."/>
            <person name="Takaki Y."/>
            <person name="Kazama H."/>
            <person name="Kakuta J."/>
            <person name="Shimamura S."/>
            <person name="Makita H."/>
            <person name="Hirai M."/>
            <person name="Miyazaki M."/>
            <person name="Takai K."/>
        </authorList>
    </citation>
    <scope>NUCLEOTIDE SEQUENCE [LARGE SCALE GENOMIC DNA]</scope>
    <source>
        <strain evidence="3 4">Hiromi1</strain>
    </source>
</reference>
<evidence type="ECO:0000259" key="2">
    <source>
        <dbReference type="PROSITE" id="PS51272"/>
    </source>
</evidence>
<dbReference type="InterPro" id="IPR001119">
    <property type="entry name" value="SLH_dom"/>
</dbReference>
<dbReference type="OrthoDB" id="9764271at2"/>
<dbReference type="AlphaFoldDB" id="A0A7U6JH10"/>
<feature type="domain" description="SLH" evidence="2">
    <location>
        <begin position="46"/>
        <end position="118"/>
    </location>
</feature>
<evidence type="ECO:0000313" key="4">
    <source>
        <dbReference type="Proteomes" id="UP000031631"/>
    </source>
</evidence>